<dbReference type="InterPro" id="IPR008979">
    <property type="entry name" value="Galactose-bd-like_sf"/>
</dbReference>
<keyword evidence="5" id="KW-0326">Glycosidase</keyword>
<dbReference type="AlphaFoldDB" id="A0A7L0DTC0"/>
<accession>A0A7L0DTC0</accession>
<evidence type="ECO:0000256" key="6">
    <source>
        <dbReference type="PIRSR" id="PIRSR006336-1"/>
    </source>
</evidence>
<dbReference type="GO" id="GO:0004565">
    <property type="term" value="F:beta-galactosidase activity"/>
    <property type="evidence" value="ECO:0007669"/>
    <property type="project" value="InterPro"/>
</dbReference>
<evidence type="ECO:0000313" key="11">
    <source>
        <dbReference type="EMBL" id="NXJ73979.1"/>
    </source>
</evidence>
<dbReference type="InterPro" id="IPR026283">
    <property type="entry name" value="B-gal_1-like"/>
</dbReference>
<dbReference type="Proteomes" id="UP000550660">
    <property type="component" value="Unassembled WGS sequence"/>
</dbReference>
<feature type="non-terminal residue" evidence="11">
    <location>
        <position position="638"/>
    </location>
</feature>
<evidence type="ECO:0000256" key="3">
    <source>
        <dbReference type="ARBA" id="ARBA00022801"/>
    </source>
</evidence>
<organism evidence="11 12">
    <name type="scientific">Trogon melanurus</name>
    <name type="common">Black-tailed trogon</name>
    <dbReference type="NCBI Taxonomy" id="56311"/>
    <lineage>
        <taxon>Eukaryota</taxon>
        <taxon>Metazoa</taxon>
        <taxon>Chordata</taxon>
        <taxon>Craniata</taxon>
        <taxon>Vertebrata</taxon>
        <taxon>Euteleostomi</taxon>
        <taxon>Archelosauria</taxon>
        <taxon>Archosauria</taxon>
        <taxon>Dinosauria</taxon>
        <taxon>Saurischia</taxon>
        <taxon>Theropoda</taxon>
        <taxon>Coelurosauria</taxon>
        <taxon>Aves</taxon>
        <taxon>Neognathae</taxon>
        <taxon>Neoaves</taxon>
        <taxon>Telluraves</taxon>
        <taxon>Coraciimorphae</taxon>
        <taxon>Trogoniformes</taxon>
        <taxon>Trogonidae</taxon>
        <taxon>Trogon</taxon>
    </lineage>
</organism>
<keyword evidence="4" id="KW-0325">Glycoprotein</keyword>
<feature type="domain" description="Beta-galactosidase galactose-binding" evidence="10">
    <location>
        <begin position="541"/>
        <end position="599"/>
    </location>
</feature>
<dbReference type="OrthoDB" id="1657402at2759"/>
<dbReference type="InterPro" id="IPR048913">
    <property type="entry name" value="BetaGal_gal-bd"/>
</dbReference>
<feature type="non-terminal residue" evidence="11">
    <location>
        <position position="1"/>
    </location>
</feature>
<feature type="domain" description="Beta-galactosidase 1-like first all-beta" evidence="9">
    <location>
        <begin position="404"/>
        <end position="516"/>
    </location>
</feature>
<dbReference type="SUPFAM" id="SSF49785">
    <property type="entry name" value="Galactose-binding domain-like"/>
    <property type="match status" value="1"/>
</dbReference>
<dbReference type="SUPFAM" id="SSF51445">
    <property type="entry name" value="(Trans)glycosidases"/>
    <property type="match status" value="1"/>
</dbReference>
<evidence type="ECO:0000256" key="5">
    <source>
        <dbReference type="ARBA" id="ARBA00023295"/>
    </source>
</evidence>
<evidence type="ECO:0000259" key="8">
    <source>
        <dbReference type="Pfam" id="PF01301"/>
    </source>
</evidence>
<protein>
    <submittedName>
        <fullName evidence="11">BGAL galactosidase</fullName>
    </submittedName>
</protein>
<comment type="similarity">
    <text evidence="1 7">Belongs to the glycosyl hydrolase 35 family.</text>
</comment>
<dbReference type="Pfam" id="PF21467">
    <property type="entry name" value="BetaGal_gal-bd"/>
    <property type="match status" value="1"/>
</dbReference>
<dbReference type="InterPro" id="IPR017853">
    <property type="entry name" value="GH"/>
</dbReference>
<evidence type="ECO:0000259" key="10">
    <source>
        <dbReference type="Pfam" id="PF21467"/>
    </source>
</evidence>
<dbReference type="PRINTS" id="PR00742">
    <property type="entry name" value="GLHYDRLASE35"/>
</dbReference>
<dbReference type="PANTHER" id="PTHR23421">
    <property type="entry name" value="BETA-GALACTOSIDASE RELATED"/>
    <property type="match status" value="1"/>
</dbReference>
<feature type="active site" description="Nucleophile" evidence="6">
    <location>
        <position position="245"/>
    </location>
</feature>
<keyword evidence="3" id="KW-0378">Hydrolase</keyword>
<evidence type="ECO:0000259" key="9">
    <source>
        <dbReference type="Pfam" id="PF21317"/>
    </source>
</evidence>
<dbReference type="FunFam" id="3.20.20.80:FF:000017">
    <property type="entry name" value="Beta-galactosidase"/>
    <property type="match status" value="1"/>
</dbReference>
<name>A0A7L0DTC0_TROML</name>
<gene>
    <name evidence="11" type="primary">Glb1_0</name>
    <name evidence="11" type="ORF">TROMEL_R05923</name>
</gene>
<keyword evidence="2" id="KW-0732">Signal</keyword>
<evidence type="ECO:0000256" key="2">
    <source>
        <dbReference type="ARBA" id="ARBA00022729"/>
    </source>
</evidence>
<dbReference type="EMBL" id="VXAG01000016">
    <property type="protein sequence ID" value="NXJ73979.1"/>
    <property type="molecule type" value="Genomic_DNA"/>
</dbReference>
<evidence type="ECO:0000256" key="7">
    <source>
        <dbReference type="RuleBase" id="RU003679"/>
    </source>
</evidence>
<dbReference type="Gene3D" id="3.20.20.80">
    <property type="entry name" value="Glycosidases"/>
    <property type="match status" value="1"/>
</dbReference>
<sequence length="638" mass="70557">QASPPARSFQLDYEEDCFRKDGVPFRYISGSIHYARVPRSAWRDRLLKMYMSGLSAVQVYIPWNYHELLPGVYDFAGNRDVEAFLDLTAELGLLVILRPGPYICAEWEMGGLPAWLLWKPDIVLRSSDPAYLAAVDSWLHVLLPKIKPRLYQHGGNIISVQVENEYGSYYACDYGYLRHLLGSFRVLLGSEVLLFTTDSTGAEELRCGTLQGLYATIDFGPGSNVTEAFGAQRQVEPKGPLVNSEYYTGWLDYWGEAHATSSPAQVAQGLEDMLQLGANINMQVLPSFPWPGADFKDQYKPVTTSYDYDAPLSEAGDPTEKLFAIRTIISKFQPLPAGPMPPATPKYAYGWVTLRKVSVCPTGCAVPICPCPAAQCSSLSLQYAGLLDVLDVLCPSGPIQSQFPLTFEAIKQAHGFVVYHTQLPRDVLDPTMLGAPPHSICDRGYVMLQKEYQGTLERDGQTALRVTGRAGDGLDVLLENMGRISFGANIRDFKGLLGNLSLDSSPLSNWLIYPLDIDTAVQQGWPHAALPKLSSRGRAGPAFYTGTFETPGIAWDTFVKFPGWSKGQLWINGFNLGRYWPCRGPQQTLFVPGSVLHVGRPNNITVLELEGAPPTPFLIFLDRPIFNRTLSCSTMAIE</sequence>
<dbReference type="Pfam" id="PF01301">
    <property type="entry name" value="Glyco_hydro_35"/>
    <property type="match status" value="1"/>
</dbReference>
<reference evidence="11 12" key="1">
    <citation type="submission" date="2019-09" db="EMBL/GenBank/DDBJ databases">
        <title>Bird 10,000 Genomes (B10K) Project - Family phase.</title>
        <authorList>
            <person name="Zhang G."/>
        </authorList>
    </citation>
    <scope>NUCLEOTIDE SEQUENCE [LARGE SCALE GENOMIC DNA]</scope>
    <source>
        <strain evidence="11">B10K-DU-007-40</strain>
        <tissue evidence="11">Mixed tissue sample</tissue>
    </source>
</reference>
<feature type="domain" description="Glycoside hydrolase 35 catalytic" evidence="8">
    <location>
        <begin position="18"/>
        <end position="331"/>
    </location>
</feature>
<comment type="caution">
    <text evidence="11">The sequence shown here is derived from an EMBL/GenBank/DDBJ whole genome shotgun (WGS) entry which is preliminary data.</text>
</comment>
<dbReference type="InterPro" id="IPR048912">
    <property type="entry name" value="BetaGal1-like_ABD1"/>
</dbReference>
<dbReference type="FunFam" id="2.60.120.260:FF:000021">
    <property type="entry name" value="Beta-galactosidase"/>
    <property type="match status" value="1"/>
</dbReference>
<dbReference type="InterPro" id="IPR001944">
    <property type="entry name" value="Glycoside_Hdrlase_35"/>
</dbReference>
<dbReference type="InterPro" id="IPR031330">
    <property type="entry name" value="Gly_Hdrlase_35_cat"/>
</dbReference>
<evidence type="ECO:0000256" key="1">
    <source>
        <dbReference type="ARBA" id="ARBA00009809"/>
    </source>
</evidence>
<evidence type="ECO:0000256" key="4">
    <source>
        <dbReference type="ARBA" id="ARBA00023180"/>
    </source>
</evidence>
<dbReference type="Pfam" id="PF21317">
    <property type="entry name" value="BetaGal_ABD_1"/>
    <property type="match status" value="1"/>
</dbReference>
<proteinExistence type="inferred from homology"/>
<evidence type="ECO:0000313" key="12">
    <source>
        <dbReference type="Proteomes" id="UP000550660"/>
    </source>
</evidence>
<keyword evidence="12" id="KW-1185">Reference proteome</keyword>
<dbReference type="Gene3D" id="2.60.120.260">
    <property type="entry name" value="Galactose-binding domain-like"/>
    <property type="match status" value="3"/>
</dbReference>
<feature type="active site" description="Proton donor" evidence="6">
    <location>
        <position position="165"/>
    </location>
</feature>
<dbReference type="GO" id="GO:0005975">
    <property type="term" value="P:carbohydrate metabolic process"/>
    <property type="evidence" value="ECO:0007669"/>
    <property type="project" value="InterPro"/>
</dbReference>
<dbReference type="PIRSF" id="PIRSF006336">
    <property type="entry name" value="B-gal"/>
    <property type="match status" value="1"/>
</dbReference>